<dbReference type="EC" id="1.1.1.9" evidence="10"/>
<dbReference type="GO" id="GO:0019568">
    <property type="term" value="P:arabinose catabolic process"/>
    <property type="evidence" value="ECO:0007669"/>
    <property type="project" value="UniProtKB-KW"/>
</dbReference>
<dbReference type="PANTHER" id="PTHR43161">
    <property type="entry name" value="SORBITOL DEHYDROGENASE"/>
    <property type="match status" value="1"/>
</dbReference>
<dbReference type="SMART" id="SM00829">
    <property type="entry name" value="PKS_ER"/>
    <property type="match status" value="1"/>
</dbReference>
<dbReference type="InterPro" id="IPR011032">
    <property type="entry name" value="GroES-like_sf"/>
</dbReference>
<comment type="cofactor">
    <cofactor evidence="1">
        <name>Zn(2+)</name>
        <dbReference type="ChEBI" id="CHEBI:29105"/>
    </cofactor>
</comment>
<evidence type="ECO:0000256" key="12">
    <source>
        <dbReference type="ARBA" id="ARBA00037881"/>
    </source>
</evidence>
<evidence type="ECO:0000256" key="10">
    <source>
        <dbReference type="ARBA" id="ARBA00026119"/>
    </source>
</evidence>
<dbReference type="OrthoDB" id="3941538at2759"/>
<comment type="function">
    <text evidence="8">Xylitol dehydrogenase which catalyzes the conversion of xylitol to D-xylulose. Xylose is a major component of hemicelluloses such as xylan. Most fungi utilize D-xylose via three enzymatic reactions, xylose reductase (XR), xylitol dehydrogenase (XDH), and xylulokinase, to form xylulose 5-phosphate, which enters pentose phosphate pathway.</text>
</comment>
<keyword evidence="3" id="KW-0479">Metal-binding</keyword>
<evidence type="ECO:0000256" key="16">
    <source>
        <dbReference type="SAM" id="MobiDB-lite"/>
    </source>
</evidence>
<dbReference type="Proteomes" id="UP000002498">
    <property type="component" value="Unassembled WGS sequence"/>
</dbReference>
<dbReference type="GeneID" id="19262380"/>
<dbReference type="InterPro" id="IPR036291">
    <property type="entry name" value="NAD(P)-bd_dom_sf"/>
</dbReference>
<evidence type="ECO:0000256" key="14">
    <source>
        <dbReference type="ARBA" id="ARBA00039783"/>
    </source>
</evidence>
<keyword evidence="6" id="KW-0560">Oxidoreductase</keyword>
<dbReference type="HOGENOM" id="CLU_026673_11_5_1"/>
<dbReference type="EMBL" id="ADNJ02000006">
    <property type="protein sequence ID" value="EFY96387.1"/>
    <property type="molecule type" value="Genomic_DNA"/>
</dbReference>
<keyword evidence="7" id="KW-0520">NAD</keyword>
<accession>E9F757</accession>
<dbReference type="GO" id="GO:0050019">
    <property type="term" value="F:L-arabinitol 4-dehydrogenase activity"/>
    <property type="evidence" value="ECO:0007669"/>
    <property type="project" value="UniProtKB-EC"/>
</dbReference>
<evidence type="ECO:0000256" key="11">
    <source>
        <dbReference type="ARBA" id="ARBA00030139"/>
    </source>
</evidence>
<comment type="catalytic activity">
    <reaction evidence="15">
        <text>L-arabinitol + NAD(+) = L-xylulose + NADH + H(+)</text>
        <dbReference type="Rhea" id="RHEA:16381"/>
        <dbReference type="ChEBI" id="CHEBI:15378"/>
        <dbReference type="ChEBI" id="CHEBI:17399"/>
        <dbReference type="ChEBI" id="CHEBI:18403"/>
        <dbReference type="ChEBI" id="CHEBI:57540"/>
        <dbReference type="ChEBI" id="CHEBI:57945"/>
        <dbReference type="EC" id="1.1.1.12"/>
    </reaction>
</comment>
<dbReference type="SUPFAM" id="SSF50129">
    <property type="entry name" value="GroES-like"/>
    <property type="match status" value="1"/>
</dbReference>
<dbReference type="EC" id="1.1.1.12" evidence="13"/>
<keyword evidence="19" id="KW-1185">Reference proteome</keyword>
<sequence>MTSKLMGKLKETLGNDARPAIPLARPEAASGSAPREIQSSPRVQFKGSSSTSTSPSTGASPPAKHDVLDAAHSPPSVLSQHLGPPTIEHKYPRDMCATAVSISHSCSSLLTVILFTPPTWIQAPSLFLLQHQNPRLRFTPSKLAFGAPTPVNMATQTLNRDEISNLSFILDKPYQVSYAERPKPTLSSPHDVIVAVNYTGICGSDVHYWSHGAIGHFVVKDPMVLGHESAGTVVEAGSQVTHLAPGDRVAIEPGYACRRCPDCRAGRQAAVQPGQAVVVMGAGPVGLLCAAVTRAYGASKVVSVDIVPSKLDFARRFASTHTFLSRGGAPEDNARAIRELAGIPRGADAVIDASGAEPSIQTGLHAVRVGGTYVQGGMGKPDVNFPIMAMCLKEVTARGSFRYGPGDYELAVELVASGKVDVKKLVSEVVPFDRAEEAFKKVKEGEVIKILIAGPNEKMDEV</sequence>
<name>E9F757_METRA</name>
<comment type="pathway">
    <text evidence="9">Carbohydrate degradation; L-arabinose degradation via L-arabinitol; D-xylulose 5-phosphate from L-arabinose (fungal route): step 4/5.</text>
</comment>
<feature type="region of interest" description="Disordered" evidence="16">
    <location>
        <begin position="1"/>
        <end position="83"/>
    </location>
</feature>
<dbReference type="InterPro" id="IPR045306">
    <property type="entry name" value="SDH-like"/>
</dbReference>
<dbReference type="InterPro" id="IPR002328">
    <property type="entry name" value="ADH_Zn_CS"/>
</dbReference>
<dbReference type="KEGG" id="maj:MAA_08094"/>
<organism evidence="18 19">
    <name type="scientific">Metarhizium robertsii (strain ARSEF 23 / ATCC MYA-3075)</name>
    <name type="common">Metarhizium anisopliae (strain ARSEF 23)</name>
    <dbReference type="NCBI Taxonomy" id="655844"/>
    <lineage>
        <taxon>Eukaryota</taxon>
        <taxon>Fungi</taxon>
        <taxon>Dikarya</taxon>
        <taxon>Ascomycota</taxon>
        <taxon>Pezizomycotina</taxon>
        <taxon>Sordariomycetes</taxon>
        <taxon>Hypocreomycetidae</taxon>
        <taxon>Hypocreales</taxon>
        <taxon>Clavicipitaceae</taxon>
        <taxon>Metarhizium</taxon>
    </lineage>
</organism>
<evidence type="ECO:0000259" key="17">
    <source>
        <dbReference type="SMART" id="SM00829"/>
    </source>
</evidence>
<evidence type="ECO:0000256" key="15">
    <source>
        <dbReference type="ARBA" id="ARBA00049317"/>
    </source>
</evidence>
<dbReference type="GO" id="GO:0006062">
    <property type="term" value="P:sorbitol catabolic process"/>
    <property type="evidence" value="ECO:0007669"/>
    <property type="project" value="TreeGrafter"/>
</dbReference>
<evidence type="ECO:0000256" key="4">
    <source>
        <dbReference type="ARBA" id="ARBA00022833"/>
    </source>
</evidence>
<feature type="compositionally biased region" description="Low complexity" evidence="16">
    <location>
        <begin position="47"/>
        <end position="62"/>
    </location>
</feature>
<dbReference type="SUPFAM" id="SSF51735">
    <property type="entry name" value="NAD(P)-binding Rossmann-fold domains"/>
    <property type="match status" value="1"/>
</dbReference>
<dbReference type="AlphaFoldDB" id="E9F757"/>
<dbReference type="Pfam" id="PF00107">
    <property type="entry name" value="ADH_zinc_N"/>
    <property type="match status" value="1"/>
</dbReference>
<feature type="domain" description="Enoyl reductase (ER)" evidence="17">
    <location>
        <begin position="161"/>
        <end position="452"/>
    </location>
</feature>
<dbReference type="PANTHER" id="PTHR43161:SF9">
    <property type="entry name" value="SORBITOL DEHYDROGENASE"/>
    <property type="match status" value="1"/>
</dbReference>
<evidence type="ECO:0000256" key="1">
    <source>
        <dbReference type="ARBA" id="ARBA00001947"/>
    </source>
</evidence>
<evidence type="ECO:0000256" key="3">
    <source>
        <dbReference type="ARBA" id="ARBA00022723"/>
    </source>
</evidence>
<keyword evidence="5" id="KW-0119">Carbohydrate metabolism</keyword>
<proteinExistence type="inferred from homology"/>
<reference evidence="18 19" key="1">
    <citation type="journal article" date="2011" name="PLoS Genet.">
        <title>Genome sequencing and comparative transcriptomics of the model entomopathogenic fungi Metarhizium anisopliae and M. acridum.</title>
        <authorList>
            <person name="Gao Q."/>
            <person name="Jin K."/>
            <person name="Ying S.H."/>
            <person name="Zhang Y."/>
            <person name="Xiao G."/>
            <person name="Shang Y."/>
            <person name="Duan Z."/>
            <person name="Hu X."/>
            <person name="Xie X.Q."/>
            <person name="Zhou G."/>
            <person name="Peng G."/>
            <person name="Luo Z."/>
            <person name="Huang W."/>
            <person name="Wang B."/>
            <person name="Fang W."/>
            <person name="Wang S."/>
            <person name="Zhong Y."/>
            <person name="Ma L.J."/>
            <person name="St Leger R.J."/>
            <person name="Zhao G.P."/>
            <person name="Pei Y."/>
            <person name="Feng M.G."/>
            <person name="Xia Y."/>
            <person name="Wang C."/>
        </authorList>
    </citation>
    <scope>NUCLEOTIDE SEQUENCE [LARGE SCALE GENOMIC DNA]</scope>
    <source>
        <strain evidence="19">ARSEF 23 / ATCC MYA-3075</strain>
    </source>
</reference>
<evidence type="ECO:0000313" key="18">
    <source>
        <dbReference type="EMBL" id="EFY96387.1"/>
    </source>
</evidence>
<dbReference type="PROSITE" id="PS00059">
    <property type="entry name" value="ADH_ZINC"/>
    <property type="match status" value="1"/>
</dbReference>
<evidence type="ECO:0000256" key="13">
    <source>
        <dbReference type="ARBA" id="ARBA00038954"/>
    </source>
</evidence>
<evidence type="ECO:0000313" key="19">
    <source>
        <dbReference type="Proteomes" id="UP000002498"/>
    </source>
</evidence>
<gene>
    <name evidence="18" type="ORF">MAA_08094</name>
</gene>
<evidence type="ECO:0000256" key="7">
    <source>
        <dbReference type="ARBA" id="ARBA00023027"/>
    </source>
</evidence>
<dbReference type="CDD" id="cd05285">
    <property type="entry name" value="sorbitol_DH"/>
    <property type="match status" value="1"/>
</dbReference>
<evidence type="ECO:0000256" key="2">
    <source>
        <dbReference type="ARBA" id="ARBA00008072"/>
    </source>
</evidence>
<dbReference type="GO" id="GO:0003939">
    <property type="term" value="F:L-iditol 2-dehydrogenase (NAD+) activity"/>
    <property type="evidence" value="ECO:0007669"/>
    <property type="project" value="TreeGrafter"/>
</dbReference>
<evidence type="ECO:0000256" key="9">
    <source>
        <dbReference type="ARBA" id="ARBA00025713"/>
    </source>
</evidence>
<reference evidence="18 19" key="2">
    <citation type="journal article" date="2014" name="Proc. Natl. Acad. Sci. U.S.A.">
        <title>Trajectory and genomic determinants of fungal-pathogen speciation and host adaptation.</title>
        <authorList>
            <person name="Hu X."/>
            <person name="Xiao G."/>
            <person name="Zheng P."/>
            <person name="Shang Y."/>
            <person name="Su Y."/>
            <person name="Zhang X."/>
            <person name="Liu X."/>
            <person name="Zhan S."/>
            <person name="St Leger R.J."/>
            <person name="Wang C."/>
        </authorList>
    </citation>
    <scope>GENOME REANNOTATION</scope>
    <source>
        <strain evidence="19">ARSEF 23 / ATCC MYA-3075</strain>
    </source>
</reference>
<dbReference type="RefSeq" id="XP_007824283.1">
    <property type="nucleotide sequence ID" value="XM_007826092.1"/>
</dbReference>
<comment type="pathway">
    <text evidence="12">Carbohydrate degradation; L-arabinose degradation via L-arabinitol; D-xylulose 5-phosphate from L-arabinose (fungal route): step 2/5.</text>
</comment>
<evidence type="ECO:0000256" key="6">
    <source>
        <dbReference type="ARBA" id="ARBA00023002"/>
    </source>
</evidence>
<dbReference type="InterPro" id="IPR013149">
    <property type="entry name" value="ADH-like_C"/>
</dbReference>
<dbReference type="FunFam" id="3.40.50.720:FF:000068">
    <property type="entry name" value="Sorbitol dehydrogenase"/>
    <property type="match status" value="1"/>
</dbReference>
<protein>
    <recommendedName>
        <fullName evidence="14">L-arabinitol 4-dehydrogenase</fullName>
        <ecNumber evidence="13">1.1.1.12</ecNumber>
        <ecNumber evidence="10">1.1.1.9</ecNumber>
    </recommendedName>
    <alternativeName>
        <fullName evidence="11">Xylitol dehydrogenase A</fullName>
    </alternativeName>
</protein>
<keyword evidence="5" id="KW-0054">Arabinose catabolism</keyword>
<comment type="caution">
    <text evidence="18">The sequence shown here is derived from an EMBL/GenBank/DDBJ whole genome shotgun (WGS) entry which is preliminary data.</text>
</comment>
<keyword evidence="4" id="KW-0862">Zinc</keyword>
<dbReference type="InterPro" id="IPR020843">
    <property type="entry name" value="ER"/>
</dbReference>
<evidence type="ECO:0000256" key="8">
    <source>
        <dbReference type="ARBA" id="ARBA00024843"/>
    </source>
</evidence>
<dbReference type="GO" id="GO:0046526">
    <property type="term" value="F:D-xylulose reductase activity"/>
    <property type="evidence" value="ECO:0007669"/>
    <property type="project" value="UniProtKB-EC"/>
</dbReference>
<comment type="similarity">
    <text evidence="2">Belongs to the zinc-containing alcohol dehydrogenase family.</text>
</comment>
<dbReference type="Gene3D" id="3.90.180.10">
    <property type="entry name" value="Medium-chain alcohol dehydrogenases, catalytic domain"/>
    <property type="match status" value="2"/>
</dbReference>
<dbReference type="GO" id="GO:0008270">
    <property type="term" value="F:zinc ion binding"/>
    <property type="evidence" value="ECO:0007669"/>
    <property type="project" value="InterPro"/>
</dbReference>
<dbReference type="Gene3D" id="3.40.50.720">
    <property type="entry name" value="NAD(P)-binding Rossmann-like Domain"/>
    <property type="match status" value="1"/>
</dbReference>
<evidence type="ECO:0000256" key="5">
    <source>
        <dbReference type="ARBA" id="ARBA00022935"/>
    </source>
</evidence>